<dbReference type="OrthoDB" id="1607513at2759"/>
<proteinExistence type="predicted"/>
<protein>
    <submittedName>
        <fullName evidence="1">Uncharacterized protein</fullName>
    </submittedName>
</protein>
<dbReference type="AlphaFoldDB" id="A0A1X7VBV2"/>
<reference evidence="1" key="1">
    <citation type="submission" date="2017-05" db="UniProtKB">
        <authorList>
            <consortium name="EnsemblMetazoa"/>
        </authorList>
    </citation>
    <scope>IDENTIFICATION</scope>
</reference>
<dbReference type="EnsemblMetazoa" id="Aqu2.1.37007_001">
    <property type="protein sequence ID" value="Aqu2.1.37007_001"/>
    <property type="gene ID" value="Aqu2.1.37007"/>
</dbReference>
<name>A0A1X7VBV2_AMPQE</name>
<accession>A0A1X7VBV2</accession>
<evidence type="ECO:0000313" key="1">
    <source>
        <dbReference type="EnsemblMetazoa" id="Aqu2.1.37007_001"/>
    </source>
</evidence>
<sequence length="173" mass="19319">MVKRILEQEQVIKIVLSAYREACNVLPKLQDKDVFSAMNDALSAHAEFTDVMSCEQYVTITAVLAIVNLKISVPKENSCDKELMNELRSNIATYISRRNQDDCLHLIEYTNFIMADDAGPLPPPMVARRYNPSSGTGKDAVIRAIQIVMGPVQKVTGPDHKRPRTIEFKKGGV</sequence>
<dbReference type="InParanoid" id="A0A1X7VBV2"/>
<organism evidence="1">
    <name type="scientific">Amphimedon queenslandica</name>
    <name type="common">Sponge</name>
    <dbReference type="NCBI Taxonomy" id="400682"/>
    <lineage>
        <taxon>Eukaryota</taxon>
        <taxon>Metazoa</taxon>
        <taxon>Porifera</taxon>
        <taxon>Demospongiae</taxon>
        <taxon>Heteroscleromorpha</taxon>
        <taxon>Haplosclerida</taxon>
        <taxon>Niphatidae</taxon>
        <taxon>Amphimedon</taxon>
    </lineage>
</organism>